<evidence type="ECO:0000313" key="6">
    <source>
        <dbReference type="Proteomes" id="UP000664122"/>
    </source>
</evidence>
<keyword evidence="1" id="KW-0677">Repeat</keyword>
<feature type="domain" description="Apple" evidence="4">
    <location>
        <begin position="202"/>
        <end position="277"/>
    </location>
</feature>
<reference evidence="5" key="1">
    <citation type="submission" date="2021-03" db="EMBL/GenBank/DDBJ databases">
        <title>Whole genome sequence of Jiella sp. CQZ9-1.</title>
        <authorList>
            <person name="Tuo L."/>
        </authorList>
    </citation>
    <scope>NUCLEOTIDE SEQUENCE</scope>
    <source>
        <strain evidence="5">CQZ9-1</strain>
    </source>
</reference>
<sequence length="377" mass="39713">MKGPIGTGTALNFRRALEATAEPRLLVLDSPGGLVAIGLLIADDVYEHKLSTFVPTGAGCYSACAFIFFAGNERQVDGELGVHQIFSDSNDLVSAQISISDILDLLGRFKTPTGVLTTMFKTPPDEMHIFTPDEIARYGINRHPGNSPTSASSAPSTPLAPSAEPAPADRVAAAETSAVKPSVAAEAPRSALQSYISRPTRLALFIGLDFFGADIAASRASDAAACAGQCLAMAGSCRAFTYNTDQRITRGPNCFLKSKRGISDGNMVAISGELLTAADPDPAPFNTGVIDPVAGVLEDIDLPGGDLARAPDRQAQSRGQCRLDCVTQDRCVAFTFVKPKHECWLKGTVGTPRLRSGMVSGVKTITTFNVAKIIPLQ</sequence>
<dbReference type="SMART" id="SM00223">
    <property type="entry name" value="APPLE"/>
    <property type="match status" value="2"/>
</dbReference>
<dbReference type="Pfam" id="PF00024">
    <property type="entry name" value="PAN_1"/>
    <property type="match status" value="1"/>
</dbReference>
<dbReference type="InterPro" id="IPR003609">
    <property type="entry name" value="Pan_app"/>
</dbReference>
<accession>A0A939FZF2</accession>
<dbReference type="Gene3D" id="3.90.226.10">
    <property type="entry name" value="2-enoyl-CoA Hydratase, Chain A, domain 1"/>
    <property type="match status" value="1"/>
</dbReference>
<dbReference type="CDD" id="cd01100">
    <property type="entry name" value="APPLE_Factor_XI_like"/>
    <property type="match status" value="1"/>
</dbReference>
<dbReference type="GO" id="GO:0006508">
    <property type="term" value="P:proteolysis"/>
    <property type="evidence" value="ECO:0007669"/>
    <property type="project" value="InterPro"/>
</dbReference>
<keyword evidence="2" id="KW-1015">Disulfide bond</keyword>
<evidence type="ECO:0000313" key="5">
    <source>
        <dbReference type="EMBL" id="MBO0662189.1"/>
    </source>
</evidence>
<dbReference type="EMBL" id="JAFMPP010000004">
    <property type="protein sequence ID" value="MBO0662189.1"/>
    <property type="molecule type" value="Genomic_DNA"/>
</dbReference>
<dbReference type="SUPFAM" id="SSF52096">
    <property type="entry name" value="ClpP/crotonase"/>
    <property type="match status" value="1"/>
</dbReference>
<evidence type="ECO:0000256" key="1">
    <source>
        <dbReference type="ARBA" id="ARBA00022737"/>
    </source>
</evidence>
<evidence type="ECO:0000256" key="3">
    <source>
        <dbReference type="SAM" id="MobiDB-lite"/>
    </source>
</evidence>
<dbReference type="InterPro" id="IPR029045">
    <property type="entry name" value="ClpP/crotonase-like_dom_sf"/>
</dbReference>
<feature type="domain" description="Apple" evidence="4">
    <location>
        <begin position="296"/>
        <end position="365"/>
    </location>
</feature>
<dbReference type="Proteomes" id="UP000664122">
    <property type="component" value="Unassembled WGS sequence"/>
</dbReference>
<dbReference type="Gene3D" id="3.50.4.10">
    <property type="entry name" value="Hepatocyte Growth Factor"/>
    <property type="match status" value="2"/>
</dbReference>
<dbReference type="GO" id="GO:0005576">
    <property type="term" value="C:extracellular region"/>
    <property type="evidence" value="ECO:0007669"/>
    <property type="project" value="InterPro"/>
</dbReference>
<evidence type="ECO:0000256" key="2">
    <source>
        <dbReference type="ARBA" id="ARBA00023157"/>
    </source>
</evidence>
<evidence type="ECO:0000259" key="4">
    <source>
        <dbReference type="SMART" id="SM00223"/>
    </source>
</evidence>
<feature type="compositionally biased region" description="Low complexity" evidence="3">
    <location>
        <begin position="147"/>
        <end position="174"/>
    </location>
</feature>
<comment type="caution">
    <text evidence="5">The sequence shown here is derived from an EMBL/GenBank/DDBJ whole genome shotgun (WGS) entry which is preliminary data.</text>
</comment>
<dbReference type="Pfam" id="PF14295">
    <property type="entry name" value="PAN_4"/>
    <property type="match status" value="1"/>
</dbReference>
<name>A0A939FZF2_9HYPH</name>
<keyword evidence="6" id="KW-1185">Reference proteome</keyword>
<gene>
    <name evidence="5" type="ORF">J1C48_06350</name>
</gene>
<proteinExistence type="predicted"/>
<feature type="region of interest" description="Disordered" evidence="3">
    <location>
        <begin position="140"/>
        <end position="174"/>
    </location>
</feature>
<dbReference type="InterPro" id="IPR000177">
    <property type="entry name" value="Apple"/>
</dbReference>
<protein>
    <recommendedName>
        <fullName evidence="4">Apple domain-containing protein</fullName>
    </recommendedName>
</protein>
<organism evidence="5 6">
    <name type="scientific">Jiella flava</name>
    <dbReference type="NCBI Taxonomy" id="2816857"/>
    <lineage>
        <taxon>Bacteria</taxon>
        <taxon>Pseudomonadati</taxon>
        <taxon>Pseudomonadota</taxon>
        <taxon>Alphaproteobacteria</taxon>
        <taxon>Hyphomicrobiales</taxon>
        <taxon>Aurantimonadaceae</taxon>
        <taxon>Jiella</taxon>
    </lineage>
</organism>
<dbReference type="AlphaFoldDB" id="A0A939FZF2"/>